<comment type="similarity">
    <text evidence="1">Belongs to the type-I restriction system S methylase family.</text>
</comment>
<dbReference type="InterPro" id="IPR044946">
    <property type="entry name" value="Restrct_endonuc_typeI_TRD_sf"/>
</dbReference>
<keyword evidence="2" id="KW-0680">Restriction system</keyword>
<evidence type="ECO:0000256" key="3">
    <source>
        <dbReference type="ARBA" id="ARBA00023125"/>
    </source>
</evidence>
<proteinExistence type="inferred from homology"/>
<dbReference type="PANTHER" id="PTHR30408">
    <property type="entry name" value="TYPE-1 RESTRICTION ENZYME ECOKI SPECIFICITY PROTEIN"/>
    <property type="match status" value="1"/>
</dbReference>
<reference evidence="5 6" key="1">
    <citation type="submission" date="2019-10" db="EMBL/GenBank/DDBJ databases">
        <title>Epibacterium sp. nov., isolated from seawater.</title>
        <authorList>
            <person name="Zhang X."/>
            <person name="Li N."/>
        </authorList>
    </citation>
    <scope>NUCLEOTIDE SEQUENCE [LARGE SCALE GENOMIC DNA]</scope>
    <source>
        <strain evidence="5 6">SM1979</strain>
    </source>
</reference>
<feature type="domain" description="Type I restriction modification DNA specificity" evidence="4">
    <location>
        <begin position="74"/>
        <end position="189"/>
    </location>
</feature>
<keyword evidence="5" id="KW-0378">Hydrolase</keyword>
<gene>
    <name evidence="5" type="ORF">GFB49_13670</name>
</gene>
<dbReference type="Gene3D" id="3.90.220.20">
    <property type="entry name" value="DNA methylase specificity domains"/>
    <property type="match status" value="2"/>
</dbReference>
<dbReference type="GO" id="GO:0003677">
    <property type="term" value="F:DNA binding"/>
    <property type="evidence" value="ECO:0007669"/>
    <property type="project" value="UniProtKB-KW"/>
</dbReference>
<evidence type="ECO:0000259" key="4">
    <source>
        <dbReference type="Pfam" id="PF01420"/>
    </source>
</evidence>
<evidence type="ECO:0000313" key="6">
    <source>
        <dbReference type="Proteomes" id="UP000444174"/>
    </source>
</evidence>
<protein>
    <submittedName>
        <fullName evidence="5">Restriction endonuclease subunit S</fullName>
    </submittedName>
</protein>
<dbReference type="Pfam" id="PF01420">
    <property type="entry name" value="Methylase_S"/>
    <property type="match status" value="1"/>
</dbReference>
<keyword evidence="3" id="KW-0238">DNA-binding</keyword>
<sequence>MMMPDELSPKLRFPEFRSHAPWEAELGGKLFDQISDKSHNSDLPVLAITQEHGAIPRKLIDYHVSVSTSSLAGYKVVKPDDFIISLRSFQGGIEVSRYTGICSPAYVILRSSHPNVVEFFAHFFKSPEFIRLLNVNVEGLRDGKMISYKQFSDIPIPLPSRAEQKKVADCIEAIKDVISAENQKLIALKDHKAGLMQRLFPPLAEGAISLNISESATFKHWIETSIGSHILEVQEKSEIQDQYPVLTSSRGGLVRQDEYFEESRLSKRNNIGFNILPPDCITYRSRSDDDFYFFNENTLGITGIVSQYYPVFKISGGNTKFFLFLLERYARYIGVHGVGNAQRVLSLNALRSVSLPIPDSETQDYVAECLVSAERQIQVQSRKIDDLECHKLGLVQQLFPRQAFS</sequence>
<dbReference type="PANTHER" id="PTHR30408:SF12">
    <property type="entry name" value="TYPE I RESTRICTION ENZYME MJAVIII SPECIFICITY SUBUNIT"/>
    <property type="match status" value="1"/>
</dbReference>
<evidence type="ECO:0000313" key="5">
    <source>
        <dbReference type="EMBL" id="MQQ09512.1"/>
    </source>
</evidence>
<keyword evidence="5" id="KW-0255">Endonuclease</keyword>
<dbReference type="EMBL" id="WIBF01000008">
    <property type="protein sequence ID" value="MQQ09512.1"/>
    <property type="molecule type" value="Genomic_DNA"/>
</dbReference>
<comment type="caution">
    <text evidence="5">The sequence shown here is derived from an EMBL/GenBank/DDBJ whole genome shotgun (WGS) entry which is preliminary data.</text>
</comment>
<name>A0A843YJS4_9RHOB</name>
<organism evidence="5 6">
    <name type="scientific">Tritonibacter litoralis</name>
    <dbReference type="NCBI Taxonomy" id="2662264"/>
    <lineage>
        <taxon>Bacteria</taxon>
        <taxon>Pseudomonadati</taxon>
        <taxon>Pseudomonadota</taxon>
        <taxon>Alphaproteobacteria</taxon>
        <taxon>Rhodobacterales</taxon>
        <taxon>Paracoccaceae</taxon>
        <taxon>Tritonibacter</taxon>
    </lineage>
</organism>
<dbReference type="GO" id="GO:0004519">
    <property type="term" value="F:endonuclease activity"/>
    <property type="evidence" value="ECO:0007669"/>
    <property type="project" value="UniProtKB-KW"/>
</dbReference>
<dbReference type="SUPFAM" id="SSF116734">
    <property type="entry name" value="DNA methylase specificity domain"/>
    <property type="match status" value="2"/>
</dbReference>
<keyword evidence="6" id="KW-1185">Reference proteome</keyword>
<dbReference type="GO" id="GO:0009307">
    <property type="term" value="P:DNA restriction-modification system"/>
    <property type="evidence" value="ECO:0007669"/>
    <property type="project" value="UniProtKB-KW"/>
</dbReference>
<dbReference type="Proteomes" id="UP000444174">
    <property type="component" value="Unassembled WGS sequence"/>
</dbReference>
<accession>A0A843YJS4</accession>
<evidence type="ECO:0000256" key="2">
    <source>
        <dbReference type="ARBA" id="ARBA00022747"/>
    </source>
</evidence>
<evidence type="ECO:0000256" key="1">
    <source>
        <dbReference type="ARBA" id="ARBA00010923"/>
    </source>
</evidence>
<dbReference type="InterPro" id="IPR000055">
    <property type="entry name" value="Restrct_endonuc_typeI_TRD"/>
</dbReference>
<dbReference type="InterPro" id="IPR052021">
    <property type="entry name" value="Type-I_RS_S_subunit"/>
</dbReference>
<keyword evidence="5" id="KW-0540">Nuclease</keyword>
<dbReference type="AlphaFoldDB" id="A0A843YJS4"/>